<reference evidence="12" key="2">
    <citation type="journal article" date="2023" name="Science">
        <title>Genomic signatures of disease resistance in endangered staghorn corals.</title>
        <authorList>
            <person name="Vollmer S.V."/>
            <person name="Selwyn J.D."/>
            <person name="Despard B.A."/>
            <person name="Roesel C.L."/>
        </authorList>
    </citation>
    <scope>NUCLEOTIDE SEQUENCE</scope>
    <source>
        <strain evidence="12">K2</strain>
    </source>
</reference>
<feature type="transmembrane region" description="Helical" evidence="11">
    <location>
        <begin position="385"/>
        <end position="405"/>
    </location>
</feature>
<evidence type="ECO:0000256" key="4">
    <source>
        <dbReference type="ARBA" id="ARBA00022568"/>
    </source>
</evidence>
<dbReference type="GO" id="GO:0098703">
    <property type="term" value="P:calcium ion import across plasma membrane"/>
    <property type="evidence" value="ECO:0007669"/>
    <property type="project" value="TreeGrafter"/>
</dbReference>
<evidence type="ECO:0000256" key="7">
    <source>
        <dbReference type="ARBA" id="ARBA00022837"/>
    </source>
</evidence>
<dbReference type="Pfam" id="PF00023">
    <property type="entry name" value="Ank"/>
    <property type="match status" value="1"/>
</dbReference>
<dbReference type="InterPro" id="IPR024862">
    <property type="entry name" value="TRPV"/>
</dbReference>
<evidence type="ECO:0000256" key="2">
    <source>
        <dbReference type="ARBA" id="ARBA00022448"/>
    </source>
</evidence>
<keyword evidence="6" id="KW-0677">Repeat</keyword>
<evidence type="ECO:0000256" key="10">
    <source>
        <dbReference type="PROSITE-ProRule" id="PRU00023"/>
    </source>
</evidence>
<feature type="transmembrane region" description="Helical" evidence="11">
    <location>
        <begin position="606"/>
        <end position="625"/>
    </location>
</feature>
<keyword evidence="8" id="KW-0406">Ion transport</keyword>
<evidence type="ECO:0000256" key="8">
    <source>
        <dbReference type="ARBA" id="ARBA00023065"/>
    </source>
</evidence>
<keyword evidence="3" id="KW-1003">Cell membrane</keyword>
<evidence type="ECO:0000256" key="11">
    <source>
        <dbReference type="SAM" id="Phobius"/>
    </source>
</evidence>
<dbReference type="GO" id="GO:0005262">
    <property type="term" value="F:calcium channel activity"/>
    <property type="evidence" value="ECO:0007669"/>
    <property type="project" value="UniProtKB-KW"/>
</dbReference>
<dbReference type="PANTHER" id="PTHR10582">
    <property type="entry name" value="TRANSIENT RECEPTOR POTENTIAL ION CHANNEL PROTEIN"/>
    <property type="match status" value="1"/>
</dbReference>
<dbReference type="Pfam" id="PF12796">
    <property type="entry name" value="Ank_2"/>
    <property type="match status" value="1"/>
</dbReference>
<feature type="transmembrane region" description="Helical" evidence="11">
    <location>
        <begin position="545"/>
        <end position="565"/>
    </location>
</feature>
<dbReference type="InterPro" id="IPR002110">
    <property type="entry name" value="Ankyrin_rpt"/>
</dbReference>
<dbReference type="PROSITE" id="PS50088">
    <property type="entry name" value="ANK_REPEAT"/>
    <property type="match status" value="2"/>
</dbReference>
<keyword evidence="11" id="KW-0472">Membrane</keyword>
<keyword evidence="5" id="KW-0107">Calcium channel</keyword>
<dbReference type="InterPro" id="IPR036770">
    <property type="entry name" value="Ankyrin_rpt-contain_sf"/>
</dbReference>
<evidence type="ECO:0000256" key="5">
    <source>
        <dbReference type="ARBA" id="ARBA00022673"/>
    </source>
</evidence>
<keyword evidence="10" id="KW-0040">ANK repeat</keyword>
<evidence type="ECO:0000256" key="1">
    <source>
        <dbReference type="ARBA" id="ARBA00004651"/>
    </source>
</evidence>
<keyword evidence="13" id="KW-1185">Reference proteome</keyword>
<feature type="transmembrane region" description="Helical" evidence="11">
    <location>
        <begin position="459"/>
        <end position="477"/>
    </location>
</feature>
<evidence type="ECO:0000256" key="9">
    <source>
        <dbReference type="ARBA" id="ARBA00023303"/>
    </source>
</evidence>
<comment type="caution">
    <text evidence="12">The sequence shown here is derived from an EMBL/GenBank/DDBJ whole genome shotgun (WGS) entry which is preliminary data.</text>
</comment>
<dbReference type="EMBL" id="JARQWQ010000004">
    <property type="protein sequence ID" value="KAK2572384.1"/>
    <property type="molecule type" value="Genomic_DNA"/>
</dbReference>
<organism evidence="12 13">
    <name type="scientific">Acropora cervicornis</name>
    <name type="common">Staghorn coral</name>
    <dbReference type="NCBI Taxonomy" id="6130"/>
    <lineage>
        <taxon>Eukaryota</taxon>
        <taxon>Metazoa</taxon>
        <taxon>Cnidaria</taxon>
        <taxon>Anthozoa</taxon>
        <taxon>Hexacorallia</taxon>
        <taxon>Scleractinia</taxon>
        <taxon>Astrocoeniina</taxon>
        <taxon>Acroporidae</taxon>
        <taxon>Acropora</taxon>
    </lineage>
</organism>
<gene>
    <name evidence="12" type="ORF">P5673_002624</name>
</gene>
<dbReference type="SMART" id="SM00248">
    <property type="entry name" value="ANK"/>
    <property type="match status" value="5"/>
</dbReference>
<feature type="transmembrane region" description="Helical" evidence="11">
    <location>
        <begin position="497"/>
        <end position="514"/>
    </location>
</feature>
<feature type="repeat" description="ANK" evidence="10">
    <location>
        <begin position="235"/>
        <end position="267"/>
    </location>
</feature>
<keyword evidence="4" id="KW-0109">Calcium transport</keyword>
<dbReference type="AlphaFoldDB" id="A0AAD9R3C6"/>
<keyword evidence="12" id="KW-0675">Receptor</keyword>
<keyword evidence="11" id="KW-0812">Transmembrane</keyword>
<evidence type="ECO:0000256" key="3">
    <source>
        <dbReference type="ARBA" id="ARBA00022475"/>
    </source>
</evidence>
<keyword evidence="2" id="KW-0813">Transport</keyword>
<feature type="repeat" description="ANK" evidence="10">
    <location>
        <begin position="188"/>
        <end position="220"/>
    </location>
</feature>
<reference evidence="12" key="1">
    <citation type="journal article" date="2023" name="G3 (Bethesda)">
        <title>Whole genome assembly and annotation of the endangered Caribbean coral Acropora cervicornis.</title>
        <authorList>
            <person name="Selwyn J.D."/>
            <person name="Vollmer S.V."/>
        </authorList>
    </citation>
    <scope>NUCLEOTIDE SEQUENCE</scope>
    <source>
        <strain evidence="12">K2</strain>
    </source>
</reference>
<keyword evidence="11" id="KW-1133">Transmembrane helix</keyword>
<evidence type="ECO:0000313" key="13">
    <source>
        <dbReference type="Proteomes" id="UP001249851"/>
    </source>
</evidence>
<evidence type="ECO:0000313" key="12">
    <source>
        <dbReference type="EMBL" id="KAK2572384.1"/>
    </source>
</evidence>
<keyword evidence="9" id="KW-0407">Ion channel</keyword>
<proteinExistence type="predicted"/>
<comment type="subcellular location">
    <subcellularLocation>
        <location evidence="1">Cell membrane</location>
        <topology evidence="1">Multi-pass membrane protein</topology>
    </subcellularLocation>
</comment>
<feature type="transmembrane region" description="Helical" evidence="11">
    <location>
        <begin position="572"/>
        <end position="594"/>
    </location>
</feature>
<name>A0AAD9R3C6_ACRCE</name>
<dbReference type="SUPFAM" id="SSF48403">
    <property type="entry name" value="Ankyrin repeat"/>
    <property type="match status" value="1"/>
</dbReference>
<sequence length="734" mass="83338">MGNRVSAEEAKGAGKDVIQQAQKGSNELYEYVDVNGGGRLVEAFRRARARKNVAEVEELIDAFGSKFLYNNGAGKEVDVAELVQWRHQSREVQLPSKKRKNALLSLFAKWTDRVQDTLDVVGTDYRTLAEGASTRVVGWDIKQRAAVGENIVHLCFLNATGVHYDLAKMVINKYPCLVNDIYISDEYYGESALHMAIVNENQEMVHFLCKNGADIHERAYGAFFCPEDQKFHTYWGEYPLSFAACLGFEDMVRYLLAQGACPNKKDSNGNTVLHMMVIQDKIDMYDLLLEIGCYCTCQCKKPVANIMNNQGLTPLTLAAKMARKEMFQHILTREREVFWQYGEVTCAAFSLKDLDTESLSHLALFDGILHNLLNEKWKHVCRYRFYQLLVLYVVFLISLSVAMFLRPLDDLNCAVTANGTVPYSAGGLPTSDGVHASPGCDPCFLLTTVKTHTNQQVRAGFEIFTLLFAFFYIIIVIREIVFQEGFKSVFRGMVHNPLRLLFTLSCVLLLVALIPRFTCQVGYEDHIAVAALILAWPYSLMFCRYISFLSIGIHSAIGPFVVMIYKMLKKDFLIFFVIYMIFVIGFSQAMFLVVSGYDDRAVDEHLFTRWFAAGLGLIVLSLGEFEELYDQVVNSNSPFKVLGLWARIVLATERMLTPKKRLAVQELYSKSLDSSGDKALIMRLRHDKDREQVGVVMLLATYPMIHSSKRRPRRPLKHFQGKIMIGWAQSLNRL</sequence>
<dbReference type="GO" id="GO:0005886">
    <property type="term" value="C:plasma membrane"/>
    <property type="evidence" value="ECO:0007669"/>
    <property type="project" value="UniProtKB-SubCell"/>
</dbReference>
<accession>A0AAD9R3C6</accession>
<evidence type="ECO:0000256" key="6">
    <source>
        <dbReference type="ARBA" id="ARBA00022737"/>
    </source>
</evidence>
<dbReference type="Proteomes" id="UP001249851">
    <property type="component" value="Unassembled WGS sequence"/>
</dbReference>
<protein>
    <submittedName>
        <fullName evidence="12">Transient receptor potential cation channel subfamily V member 6</fullName>
    </submittedName>
</protein>
<keyword evidence="7" id="KW-0106">Calcium</keyword>
<dbReference type="Gene3D" id="1.25.40.20">
    <property type="entry name" value="Ankyrin repeat-containing domain"/>
    <property type="match status" value="1"/>
</dbReference>
<dbReference type="PANTHER" id="PTHR10582:SF28">
    <property type="entry name" value="NANCHUNG, ISOFORM B"/>
    <property type="match status" value="1"/>
</dbReference>
<dbReference type="PROSITE" id="PS50297">
    <property type="entry name" value="ANK_REP_REGION"/>
    <property type="match status" value="1"/>
</dbReference>